<protein>
    <submittedName>
        <fullName evidence="1">Uncharacterized protein</fullName>
    </submittedName>
</protein>
<dbReference type="RefSeq" id="WP_322521484.1">
    <property type="nucleotide sequence ID" value="NZ_CP140153.1"/>
</dbReference>
<proteinExistence type="predicted"/>
<dbReference type="EMBL" id="CP140153">
    <property type="protein sequence ID" value="WQH16493.1"/>
    <property type="molecule type" value="Genomic_DNA"/>
</dbReference>
<evidence type="ECO:0000313" key="1">
    <source>
        <dbReference type="EMBL" id="WQH16493.1"/>
    </source>
</evidence>
<name>A0ABZ0YWU0_9GAMM</name>
<accession>A0ABZ0YWU0</accession>
<dbReference type="Proteomes" id="UP001327459">
    <property type="component" value="Chromosome"/>
</dbReference>
<evidence type="ECO:0000313" key="2">
    <source>
        <dbReference type="Proteomes" id="UP001327459"/>
    </source>
</evidence>
<reference evidence="1 2" key="1">
    <citation type="submission" date="2023-11" db="EMBL/GenBank/DDBJ databases">
        <title>MicrobeMod: A computational toolkit for identifying prokaryotic methylation and restriction-modification with nanopore sequencing.</title>
        <authorList>
            <person name="Crits-Christoph A."/>
            <person name="Kang S.C."/>
            <person name="Lee H."/>
            <person name="Ostrov N."/>
        </authorList>
    </citation>
    <scope>NUCLEOTIDE SEQUENCE [LARGE SCALE GENOMIC DNA]</scope>
    <source>
        <strain evidence="1 2">ATCC 49870</strain>
    </source>
</reference>
<gene>
    <name evidence="1" type="ORF">SR882_00940</name>
</gene>
<keyword evidence="2" id="KW-1185">Reference proteome</keyword>
<sequence>MSDLDRFSLTDLRRLIDVARAELDRRDSEPVDEQTALKSLELELKRHHRRKNEDRFDPFA</sequence>
<organism evidence="1 2">
    <name type="scientific">Guyparkeria halophila</name>
    <dbReference type="NCBI Taxonomy" id="47960"/>
    <lineage>
        <taxon>Bacteria</taxon>
        <taxon>Pseudomonadati</taxon>
        <taxon>Pseudomonadota</taxon>
        <taxon>Gammaproteobacteria</taxon>
        <taxon>Chromatiales</taxon>
        <taxon>Thioalkalibacteraceae</taxon>
        <taxon>Guyparkeria</taxon>
    </lineage>
</organism>